<dbReference type="AlphaFoldDB" id="A0A5D3E0C5"/>
<evidence type="ECO:0000313" key="4">
    <source>
        <dbReference type="Proteomes" id="UP000321393"/>
    </source>
</evidence>
<dbReference type="EMBL" id="SSTE01007511">
    <property type="protein sequence ID" value="KAA0056364.1"/>
    <property type="molecule type" value="Genomic_DNA"/>
</dbReference>
<name>A0A5D3E0C5_CUCMM</name>
<reference evidence="4 5" key="1">
    <citation type="submission" date="2019-08" db="EMBL/GenBank/DDBJ databases">
        <title>Draft genome sequences of two oriental melons (Cucumis melo L. var makuwa).</title>
        <authorList>
            <person name="Kwon S.-Y."/>
        </authorList>
    </citation>
    <scope>NUCLEOTIDE SEQUENCE [LARGE SCALE GENOMIC DNA]</scope>
    <source>
        <strain evidence="5">cv. Chang Bougi</strain>
        <strain evidence="4">cv. SW 3</strain>
        <tissue evidence="3">Leaf</tissue>
    </source>
</reference>
<sequence>MPPKAYLYNLTAPTLIVLVAIKEEVEKDNRSKEIMTEQKKNEEGADNYFMQHGMLRCKGRLVILKASSLAVYGHLPPPLIYYRDWETPNSTLDEQMKERDVTLGRRNGSSKIRPYRQIGPVAYKLELPSIAAIYPVFHVSQLKMLGEHAKVQRIVPCMSENHEWKAVLEEIIGYQKNASGVWEVLIS</sequence>
<accession>A0A5D3E0C5</accession>
<protein>
    <submittedName>
        <fullName evidence="3">T32E20.30</fullName>
    </submittedName>
</protein>
<dbReference type="Proteomes" id="UP000321393">
    <property type="component" value="Unassembled WGS sequence"/>
</dbReference>
<organism evidence="3 5">
    <name type="scientific">Cucumis melo var. makuwa</name>
    <name type="common">Oriental melon</name>
    <dbReference type="NCBI Taxonomy" id="1194695"/>
    <lineage>
        <taxon>Eukaryota</taxon>
        <taxon>Viridiplantae</taxon>
        <taxon>Streptophyta</taxon>
        <taxon>Embryophyta</taxon>
        <taxon>Tracheophyta</taxon>
        <taxon>Spermatophyta</taxon>
        <taxon>Magnoliopsida</taxon>
        <taxon>eudicotyledons</taxon>
        <taxon>Gunneridae</taxon>
        <taxon>Pentapetalae</taxon>
        <taxon>rosids</taxon>
        <taxon>fabids</taxon>
        <taxon>Cucurbitales</taxon>
        <taxon>Cucurbitaceae</taxon>
        <taxon>Benincaseae</taxon>
        <taxon>Cucumis</taxon>
    </lineage>
</organism>
<dbReference type="InterPro" id="IPR056924">
    <property type="entry name" value="SH3_Tf2-1"/>
</dbReference>
<evidence type="ECO:0000313" key="2">
    <source>
        <dbReference type="EMBL" id="KAA0056364.1"/>
    </source>
</evidence>
<dbReference type="Proteomes" id="UP000321947">
    <property type="component" value="Unassembled WGS sequence"/>
</dbReference>
<evidence type="ECO:0000313" key="5">
    <source>
        <dbReference type="Proteomes" id="UP000321947"/>
    </source>
</evidence>
<dbReference type="OrthoDB" id="5554229at2759"/>
<comment type="caution">
    <text evidence="3">The sequence shown here is derived from an EMBL/GenBank/DDBJ whole genome shotgun (WGS) entry which is preliminary data.</text>
</comment>
<proteinExistence type="predicted"/>
<evidence type="ECO:0000259" key="1">
    <source>
        <dbReference type="Pfam" id="PF24626"/>
    </source>
</evidence>
<gene>
    <name evidence="3" type="ORF">E5676_scaffold120G003030</name>
    <name evidence="2" type="ORF">E6C27_scaffold186G001000</name>
</gene>
<dbReference type="Pfam" id="PF24626">
    <property type="entry name" value="SH3_Tf2-1"/>
    <property type="match status" value="1"/>
</dbReference>
<dbReference type="EMBL" id="SSTD01001877">
    <property type="protein sequence ID" value="TYK29151.1"/>
    <property type="molecule type" value="Genomic_DNA"/>
</dbReference>
<evidence type="ECO:0000313" key="3">
    <source>
        <dbReference type="EMBL" id="TYK29151.1"/>
    </source>
</evidence>
<feature type="domain" description="Tf2-1-like SH3-like" evidence="1">
    <location>
        <begin position="116"/>
        <end position="143"/>
    </location>
</feature>